<dbReference type="EMBL" id="PFEN01000027">
    <property type="protein sequence ID" value="PJE69539.1"/>
    <property type="molecule type" value="Genomic_DNA"/>
</dbReference>
<keyword evidence="2 3" id="KW-0175">Coiled coil</keyword>
<protein>
    <submittedName>
        <fullName evidence="4">Uncharacterized protein</fullName>
    </submittedName>
</protein>
<name>A0A2H9T1I9_9BACT</name>
<reference evidence="5" key="1">
    <citation type="submission" date="2017-09" db="EMBL/GenBank/DDBJ databases">
        <title>Depth-based differentiation of microbial function through sediment-hosted aquifers and enrichment of novel symbionts in the deep terrestrial subsurface.</title>
        <authorList>
            <person name="Probst A.J."/>
            <person name="Ladd B."/>
            <person name="Jarett J.K."/>
            <person name="Geller-Mcgrath D.E."/>
            <person name="Sieber C.M.K."/>
            <person name="Emerson J.B."/>
            <person name="Anantharaman K."/>
            <person name="Thomas B.C."/>
            <person name="Malmstrom R."/>
            <person name="Stieglmeier M."/>
            <person name="Klingl A."/>
            <person name="Woyke T."/>
            <person name="Ryan C.M."/>
            <person name="Banfield J.F."/>
        </authorList>
    </citation>
    <scope>NUCLEOTIDE SEQUENCE [LARGE SCALE GENOMIC DNA]</scope>
</reference>
<feature type="non-terminal residue" evidence="4">
    <location>
        <position position="136"/>
    </location>
</feature>
<dbReference type="SUPFAM" id="SSF111369">
    <property type="entry name" value="HlyD-like secretion proteins"/>
    <property type="match status" value="1"/>
</dbReference>
<gene>
    <name evidence="4" type="ORF">COU98_01545</name>
</gene>
<comment type="caution">
    <text evidence="4">The sequence shown here is derived from an EMBL/GenBank/DDBJ whole genome shotgun (WGS) entry which is preliminary data.</text>
</comment>
<evidence type="ECO:0000313" key="5">
    <source>
        <dbReference type="Proteomes" id="UP000236946"/>
    </source>
</evidence>
<dbReference type="Gene3D" id="2.40.50.100">
    <property type="match status" value="1"/>
</dbReference>
<organism evidence="4 5">
    <name type="scientific">Candidatus Staskawiczbacteria bacterium CG10_big_fil_rev_8_21_14_0_10_38_10</name>
    <dbReference type="NCBI Taxonomy" id="1974891"/>
    <lineage>
        <taxon>Bacteria</taxon>
        <taxon>Candidatus Staskawicziibacteriota</taxon>
    </lineage>
</organism>
<evidence type="ECO:0000256" key="2">
    <source>
        <dbReference type="ARBA" id="ARBA00023054"/>
    </source>
</evidence>
<dbReference type="GO" id="GO:0030313">
    <property type="term" value="C:cell envelope"/>
    <property type="evidence" value="ECO:0007669"/>
    <property type="project" value="UniProtKB-SubCell"/>
</dbReference>
<dbReference type="Gene3D" id="1.10.287.470">
    <property type="entry name" value="Helix hairpin bin"/>
    <property type="match status" value="1"/>
</dbReference>
<evidence type="ECO:0000256" key="1">
    <source>
        <dbReference type="ARBA" id="ARBA00004196"/>
    </source>
</evidence>
<dbReference type="InterPro" id="IPR050465">
    <property type="entry name" value="UPF0194_transport"/>
</dbReference>
<evidence type="ECO:0000313" key="4">
    <source>
        <dbReference type="EMBL" id="PJE69539.1"/>
    </source>
</evidence>
<dbReference type="AlphaFoldDB" id="A0A2H9T1I9"/>
<accession>A0A2H9T1I9</accession>
<dbReference type="PANTHER" id="PTHR32347">
    <property type="entry name" value="EFFLUX SYSTEM COMPONENT YKNX-RELATED"/>
    <property type="match status" value="1"/>
</dbReference>
<feature type="coiled-coil region" evidence="3">
    <location>
        <begin position="92"/>
        <end position="119"/>
    </location>
</feature>
<proteinExistence type="predicted"/>
<evidence type="ECO:0000256" key="3">
    <source>
        <dbReference type="SAM" id="Coils"/>
    </source>
</evidence>
<sequence>MPKLLKKSIIIISIIILLALAAGIYFARGKKTPPEFVVAKRGNLIQEVSVTGRVKPAESVDLAFEKGGKVSATYVDVGKQVSAGEILVILESADLFAQLKQAEANIKAEQARLNELKAGTRQEDIDVQKVKVENYK</sequence>
<dbReference type="Proteomes" id="UP000236946">
    <property type="component" value="Unassembled WGS sequence"/>
</dbReference>
<comment type="subcellular location">
    <subcellularLocation>
        <location evidence="1">Cell envelope</location>
    </subcellularLocation>
</comment>